<keyword evidence="3" id="KW-1185">Reference proteome</keyword>
<accession>A0A9P6CIS5</accession>
<dbReference type="AlphaFoldDB" id="A0A9P6CIS5"/>
<reference evidence="2" key="1">
    <citation type="submission" date="2020-11" db="EMBL/GenBank/DDBJ databases">
        <authorList>
            <consortium name="DOE Joint Genome Institute"/>
            <person name="Ahrendt S."/>
            <person name="Riley R."/>
            <person name="Andreopoulos W."/>
            <person name="Labutti K."/>
            <person name="Pangilinan J."/>
            <person name="Ruiz-Duenas F.J."/>
            <person name="Barrasa J.M."/>
            <person name="Sanchez-Garcia M."/>
            <person name="Camarero S."/>
            <person name="Miyauchi S."/>
            <person name="Serrano A."/>
            <person name="Linde D."/>
            <person name="Babiker R."/>
            <person name="Drula E."/>
            <person name="Ayuso-Fernandez I."/>
            <person name="Pacheco R."/>
            <person name="Padilla G."/>
            <person name="Ferreira P."/>
            <person name="Barriuso J."/>
            <person name="Kellner H."/>
            <person name="Castanera R."/>
            <person name="Alfaro M."/>
            <person name="Ramirez L."/>
            <person name="Pisabarro A.G."/>
            <person name="Kuo A."/>
            <person name="Tritt A."/>
            <person name="Lipzen A."/>
            <person name="He G."/>
            <person name="Yan M."/>
            <person name="Ng V."/>
            <person name="Cullen D."/>
            <person name="Martin F."/>
            <person name="Rosso M.-N."/>
            <person name="Henrissat B."/>
            <person name="Hibbett D."/>
            <person name="Martinez A.T."/>
            <person name="Grigoriev I.V."/>
        </authorList>
    </citation>
    <scope>NUCLEOTIDE SEQUENCE</scope>
    <source>
        <strain evidence="2">CBS 247.69</strain>
    </source>
</reference>
<organism evidence="2 3">
    <name type="scientific">Collybia nuda</name>
    <dbReference type="NCBI Taxonomy" id="64659"/>
    <lineage>
        <taxon>Eukaryota</taxon>
        <taxon>Fungi</taxon>
        <taxon>Dikarya</taxon>
        <taxon>Basidiomycota</taxon>
        <taxon>Agaricomycotina</taxon>
        <taxon>Agaricomycetes</taxon>
        <taxon>Agaricomycetidae</taxon>
        <taxon>Agaricales</taxon>
        <taxon>Tricholomatineae</taxon>
        <taxon>Clitocybaceae</taxon>
        <taxon>Collybia</taxon>
    </lineage>
</organism>
<gene>
    <name evidence="2" type="ORF">BDZ94DRAFT_1258657</name>
</gene>
<feature type="region of interest" description="Disordered" evidence="1">
    <location>
        <begin position="161"/>
        <end position="181"/>
    </location>
</feature>
<evidence type="ECO:0000313" key="3">
    <source>
        <dbReference type="Proteomes" id="UP000807353"/>
    </source>
</evidence>
<comment type="caution">
    <text evidence="2">The sequence shown here is derived from an EMBL/GenBank/DDBJ whole genome shotgun (WGS) entry which is preliminary data.</text>
</comment>
<name>A0A9P6CIS5_9AGAR</name>
<proteinExistence type="predicted"/>
<evidence type="ECO:0000313" key="2">
    <source>
        <dbReference type="EMBL" id="KAF9463600.1"/>
    </source>
</evidence>
<protein>
    <submittedName>
        <fullName evidence="2">Uncharacterized protein</fullName>
    </submittedName>
</protein>
<dbReference type="Proteomes" id="UP000807353">
    <property type="component" value="Unassembled WGS sequence"/>
</dbReference>
<sequence>MSADEDVYEPNFIIYVDAVEGFKETKKWPNNILKRVVALTIKGPKHRSKAASSDPVIPGDPLWNWNTPMYEDFDTGDVVTLYLEDRLPLALKSPGVRIARTKSYTPETLWKLQSKQGLGKTIRLPLFSGSDNDSDATGALICQIREVYSVRRTRDLVRRASIANSPGTDTPGSRAPALAGH</sequence>
<evidence type="ECO:0000256" key="1">
    <source>
        <dbReference type="SAM" id="MobiDB-lite"/>
    </source>
</evidence>
<dbReference type="EMBL" id="MU150261">
    <property type="protein sequence ID" value="KAF9463600.1"/>
    <property type="molecule type" value="Genomic_DNA"/>
</dbReference>
<feature type="compositionally biased region" description="Polar residues" evidence="1">
    <location>
        <begin position="162"/>
        <end position="171"/>
    </location>
</feature>